<dbReference type="Pfam" id="PF13344">
    <property type="entry name" value="Hydrolase_6"/>
    <property type="match status" value="1"/>
</dbReference>
<comment type="caution">
    <text evidence="1">The sequence shown here is derived from an EMBL/GenBank/DDBJ whole genome shotgun (WGS) entry which is preliminary data.</text>
</comment>
<sequence length="343" mass="35910">MGLFSRATPTPLHDVDLVLADLDGVVYAGSGAIPHAVDSLTRAASDRRLAYITNNASRRDSVVAGHLSDLGLPTQPDEVVTSPQAAMRLLRDRVPAGSKVLVVGGDGLVYELEKAGFVATRSADDAPAAVVQGFAPEVGWTQLAEAAYALATPEDKGGIPWIATNTDWTIPQGRGIAPGNGTLVSAVHTAVGRLATVAGKPERPIFDEAVARFGAKHPLFIGDRLDTDIAGAQSAGIASALVLTGIDRPKHVLAAPKNSHPTFILGDLRELHEPYPATTVRGDITTVGGASVQIDGVDVRIVAEGDRPIDLVRAGAAAIWGTGRAIYGFRVPERLYADPFHRP</sequence>
<dbReference type="NCBIfam" id="TIGR01460">
    <property type="entry name" value="HAD-SF-IIA"/>
    <property type="match status" value="1"/>
</dbReference>
<organism evidence="1 2">
    <name type="scientific">Microbacterium dauci</name>
    <dbReference type="NCBI Taxonomy" id="3048008"/>
    <lineage>
        <taxon>Bacteria</taxon>
        <taxon>Bacillati</taxon>
        <taxon>Actinomycetota</taxon>
        <taxon>Actinomycetes</taxon>
        <taxon>Micrococcales</taxon>
        <taxon>Microbacteriaceae</taxon>
        <taxon>Microbacterium</taxon>
    </lineage>
</organism>
<evidence type="ECO:0000313" key="2">
    <source>
        <dbReference type="Proteomes" id="UP001321481"/>
    </source>
</evidence>
<dbReference type="EMBL" id="JASJND010000007">
    <property type="protein sequence ID" value="MDJ1115070.1"/>
    <property type="molecule type" value="Genomic_DNA"/>
</dbReference>
<name>A0ABT6ZFY4_9MICO</name>
<dbReference type="Gene3D" id="3.40.50.1000">
    <property type="entry name" value="HAD superfamily/HAD-like"/>
    <property type="match status" value="2"/>
</dbReference>
<dbReference type="PANTHER" id="PTHR19288:SF95">
    <property type="entry name" value="D-GLYCEROL 3-PHOSPHATE PHOSPHATASE"/>
    <property type="match status" value="1"/>
</dbReference>
<keyword evidence="1" id="KW-0378">Hydrolase</keyword>
<reference evidence="1 2" key="1">
    <citation type="submission" date="2023-05" db="EMBL/GenBank/DDBJ databases">
        <title>Microbacterium dauci sp.nov., Isolated from Carrot Rhizosphere Soil.</title>
        <authorList>
            <person name="Xiao Z."/>
            <person name="Zheng J."/>
        </authorList>
    </citation>
    <scope>NUCLEOTIDE SEQUENCE [LARGE SCALE GENOMIC DNA]</scope>
    <source>
        <strain evidence="1 2">LX3-4</strain>
    </source>
</reference>
<dbReference type="InterPro" id="IPR036412">
    <property type="entry name" value="HAD-like_sf"/>
</dbReference>
<dbReference type="InterPro" id="IPR006357">
    <property type="entry name" value="HAD-SF_hydro_IIA"/>
</dbReference>
<accession>A0ABT6ZFY4</accession>
<protein>
    <submittedName>
        <fullName evidence="1">HAD-IIA family hydrolase</fullName>
    </submittedName>
</protein>
<dbReference type="RefSeq" id="WP_283716755.1">
    <property type="nucleotide sequence ID" value="NZ_JASJND010000007.1"/>
</dbReference>
<keyword evidence="2" id="KW-1185">Reference proteome</keyword>
<dbReference type="Pfam" id="PF13242">
    <property type="entry name" value="Hydrolase_like"/>
    <property type="match status" value="1"/>
</dbReference>
<dbReference type="InterPro" id="IPR023214">
    <property type="entry name" value="HAD_sf"/>
</dbReference>
<dbReference type="SUPFAM" id="SSF56784">
    <property type="entry name" value="HAD-like"/>
    <property type="match status" value="1"/>
</dbReference>
<gene>
    <name evidence="1" type="ORF">QNI14_11475</name>
</gene>
<dbReference type="PANTHER" id="PTHR19288">
    <property type="entry name" value="4-NITROPHENYLPHOSPHATASE-RELATED"/>
    <property type="match status" value="1"/>
</dbReference>
<dbReference type="GO" id="GO:0016787">
    <property type="term" value="F:hydrolase activity"/>
    <property type="evidence" value="ECO:0007669"/>
    <property type="project" value="UniProtKB-KW"/>
</dbReference>
<dbReference type="Proteomes" id="UP001321481">
    <property type="component" value="Unassembled WGS sequence"/>
</dbReference>
<proteinExistence type="predicted"/>
<evidence type="ECO:0000313" key="1">
    <source>
        <dbReference type="EMBL" id="MDJ1115070.1"/>
    </source>
</evidence>